<comment type="pathway">
    <text evidence="1">Amino-acid degradation; L-proline degradation into L-glutamate; L-glutamate from L-proline: step 1/2.</text>
</comment>
<dbReference type="SUPFAM" id="SSF51730">
    <property type="entry name" value="FAD-linked oxidoreductase"/>
    <property type="match status" value="1"/>
</dbReference>
<evidence type="ECO:0000313" key="8">
    <source>
        <dbReference type="Ensembl" id="ENSCVAP00000018790.1"/>
    </source>
</evidence>
<evidence type="ECO:0000313" key="9">
    <source>
        <dbReference type="Proteomes" id="UP000265020"/>
    </source>
</evidence>
<reference evidence="8" key="1">
    <citation type="submission" date="2025-08" db="UniProtKB">
        <authorList>
            <consortium name="Ensembl"/>
        </authorList>
    </citation>
    <scope>IDENTIFICATION</scope>
</reference>
<dbReference type="Pfam" id="PF01619">
    <property type="entry name" value="Pro_dh"/>
    <property type="match status" value="1"/>
</dbReference>
<comment type="similarity">
    <text evidence="2 6">Belongs to the proline oxidase family.</text>
</comment>
<evidence type="ECO:0000256" key="5">
    <source>
        <dbReference type="ARBA" id="ARBA00048779"/>
    </source>
</evidence>
<dbReference type="InterPro" id="IPR029041">
    <property type="entry name" value="FAD-linked_oxidoreductase-like"/>
</dbReference>
<comment type="catalytic activity">
    <reaction evidence="5 6">
        <text>L-proline + a quinone = (S)-1-pyrroline-5-carboxylate + a quinol + H(+)</text>
        <dbReference type="Rhea" id="RHEA:23784"/>
        <dbReference type="ChEBI" id="CHEBI:15378"/>
        <dbReference type="ChEBI" id="CHEBI:17388"/>
        <dbReference type="ChEBI" id="CHEBI:24646"/>
        <dbReference type="ChEBI" id="CHEBI:60039"/>
        <dbReference type="ChEBI" id="CHEBI:132124"/>
        <dbReference type="EC" id="1.5.5.2"/>
    </reaction>
</comment>
<dbReference type="GO" id="GO:0004657">
    <property type="term" value="F:proline dehydrogenase activity"/>
    <property type="evidence" value="ECO:0007669"/>
    <property type="project" value="UniProtKB-EC"/>
</dbReference>
<comment type="cofactor">
    <cofactor evidence="6">
        <name>FAD</name>
        <dbReference type="ChEBI" id="CHEBI:57692"/>
    </cofactor>
</comment>
<dbReference type="Ensembl" id="ENSCVAT00000027831.1">
    <property type="protein sequence ID" value="ENSCVAP00000018790.1"/>
    <property type="gene ID" value="ENSCVAG00000022337.1"/>
</dbReference>
<dbReference type="PANTHER" id="PTHR13914:SF0">
    <property type="entry name" value="PROLINE DEHYDROGENASE 1, MITOCHONDRIAL"/>
    <property type="match status" value="1"/>
</dbReference>
<evidence type="ECO:0000256" key="4">
    <source>
        <dbReference type="ARBA" id="ARBA00023062"/>
    </source>
</evidence>
<dbReference type="InterPro" id="IPR015659">
    <property type="entry name" value="Proline_oxidase"/>
</dbReference>
<dbReference type="Gene3D" id="3.20.20.220">
    <property type="match status" value="1"/>
</dbReference>
<evidence type="ECO:0000256" key="6">
    <source>
        <dbReference type="RuleBase" id="RU364054"/>
    </source>
</evidence>
<dbReference type="PANTHER" id="PTHR13914">
    <property type="entry name" value="PROLINE OXIDASE"/>
    <property type="match status" value="1"/>
</dbReference>
<accession>A0A3Q2G668</accession>
<dbReference type="EC" id="1.5.5.2" evidence="6"/>
<dbReference type="GO" id="GO:0071949">
    <property type="term" value="F:FAD binding"/>
    <property type="evidence" value="ECO:0007669"/>
    <property type="project" value="TreeGrafter"/>
</dbReference>
<keyword evidence="6" id="KW-0274">FAD</keyword>
<keyword evidence="4 6" id="KW-0642">Proline metabolism</keyword>
<comment type="function">
    <text evidence="6">Converts proline to delta-1-pyrroline-5-carboxylate.</text>
</comment>
<evidence type="ECO:0000259" key="7">
    <source>
        <dbReference type="Pfam" id="PF01619"/>
    </source>
</evidence>
<keyword evidence="6" id="KW-0285">Flavoprotein</keyword>
<dbReference type="AlphaFoldDB" id="A0A3Q2G668"/>
<evidence type="ECO:0000256" key="1">
    <source>
        <dbReference type="ARBA" id="ARBA00004739"/>
    </source>
</evidence>
<dbReference type="GO" id="GO:0005739">
    <property type="term" value="C:mitochondrion"/>
    <property type="evidence" value="ECO:0007669"/>
    <property type="project" value="TreeGrafter"/>
</dbReference>
<evidence type="ECO:0000256" key="2">
    <source>
        <dbReference type="ARBA" id="ARBA00005869"/>
    </source>
</evidence>
<proteinExistence type="inferred from homology"/>
<name>A0A3Q2G668_CYPVA</name>
<keyword evidence="9" id="KW-1185">Reference proteome</keyword>
<sequence>FTLLHLTQFLDIYGLISLYLHFSEVLMKRQQFFKFLASQQGKDAMKALEQRMDCFLVLQELMIKLGAKGESEVWIHDDGLISCCYPFSLFFLFPQLSKLEPVLQMFTVEDEKQLKRTLQRLDVLAKYLFNGDKEQAYFQPAISKLMLDSQRIYNIEKAVTFNTYQCSLKEAYNKVAMDVELSERVGGCFAAKLMCGAYMFQEQERAKKLQYEELINPDYGSTSRMYHRCLYYVLDEIALNRKANVMVLGPLPTENKVFFGQLLGMCDQISFPLGFSVYKYFPFGPVSEVMPYLSQRARENQGFFERAQKDRLWNQLKLILVSGGLLYRPVY</sequence>
<dbReference type="InterPro" id="IPR002872">
    <property type="entry name" value="Proline_DH_dom"/>
</dbReference>
<feature type="domain" description="Proline dehydrogenase" evidence="7">
    <location>
        <begin position="127"/>
        <end position="301"/>
    </location>
</feature>
<protein>
    <recommendedName>
        <fullName evidence="6">Proline dehydrogenase</fullName>
        <ecNumber evidence="6">1.5.5.2</ecNumber>
    </recommendedName>
</protein>
<organism evidence="8 9">
    <name type="scientific">Cyprinodon variegatus</name>
    <name type="common">Sheepshead minnow</name>
    <dbReference type="NCBI Taxonomy" id="28743"/>
    <lineage>
        <taxon>Eukaryota</taxon>
        <taxon>Metazoa</taxon>
        <taxon>Chordata</taxon>
        <taxon>Craniata</taxon>
        <taxon>Vertebrata</taxon>
        <taxon>Euteleostomi</taxon>
        <taxon>Actinopterygii</taxon>
        <taxon>Neopterygii</taxon>
        <taxon>Teleostei</taxon>
        <taxon>Neoteleostei</taxon>
        <taxon>Acanthomorphata</taxon>
        <taxon>Ovalentaria</taxon>
        <taxon>Atherinomorphae</taxon>
        <taxon>Cyprinodontiformes</taxon>
        <taxon>Cyprinodontidae</taxon>
        <taxon>Cyprinodon</taxon>
    </lineage>
</organism>
<keyword evidence="3 6" id="KW-0560">Oxidoreductase</keyword>
<reference evidence="8" key="2">
    <citation type="submission" date="2025-09" db="UniProtKB">
        <authorList>
            <consortium name="Ensembl"/>
        </authorList>
    </citation>
    <scope>IDENTIFICATION</scope>
</reference>
<evidence type="ECO:0000256" key="3">
    <source>
        <dbReference type="ARBA" id="ARBA00023002"/>
    </source>
</evidence>
<dbReference type="Proteomes" id="UP000265020">
    <property type="component" value="Unassembled WGS sequence"/>
</dbReference>
<dbReference type="GeneTree" id="ENSGT00390000006265"/>
<dbReference type="GO" id="GO:0010133">
    <property type="term" value="P:L-proline catabolic process to L-glutamate"/>
    <property type="evidence" value="ECO:0007669"/>
    <property type="project" value="TreeGrafter"/>
</dbReference>